<dbReference type="InterPro" id="IPR011009">
    <property type="entry name" value="Kinase-like_dom_sf"/>
</dbReference>
<dbReference type="Pfam" id="PF00613">
    <property type="entry name" value="PI3Ka"/>
    <property type="match status" value="1"/>
</dbReference>
<dbReference type="InterPro" id="IPR015433">
    <property type="entry name" value="PI3/4_kinase"/>
</dbReference>
<evidence type="ECO:0000256" key="1">
    <source>
        <dbReference type="ARBA" id="ARBA00012073"/>
    </source>
</evidence>
<evidence type="ECO:0000256" key="4">
    <source>
        <dbReference type="ARBA" id="ARBA00022777"/>
    </source>
</evidence>
<dbReference type="PROSITE" id="PS00915">
    <property type="entry name" value="PI3_4_KINASE_1"/>
    <property type="match status" value="1"/>
</dbReference>
<dbReference type="GO" id="GO:0005524">
    <property type="term" value="F:ATP binding"/>
    <property type="evidence" value="ECO:0007669"/>
    <property type="project" value="UniProtKB-UniRule"/>
</dbReference>
<feature type="region of interest" description="Disordered" evidence="8">
    <location>
        <begin position="267"/>
        <end position="296"/>
    </location>
</feature>
<feature type="domain" description="PIK helical" evidence="11">
    <location>
        <begin position="347"/>
        <end position="550"/>
    </location>
</feature>
<evidence type="ECO:0000256" key="5">
    <source>
        <dbReference type="ARBA" id="ARBA00022840"/>
    </source>
</evidence>
<keyword evidence="3 6" id="KW-0547">Nucleotide-binding</keyword>
<evidence type="ECO:0000256" key="2">
    <source>
        <dbReference type="ARBA" id="ARBA00022679"/>
    </source>
</evidence>
<dbReference type="FunFam" id="1.25.40.70:FF:000012">
    <property type="entry name" value="phosphatidylinositol 3-kinase, root isoform"/>
    <property type="match status" value="1"/>
</dbReference>
<feature type="domain" description="C2 PI3K-type" evidence="12">
    <location>
        <begin position="48"/>
        <end position="199"/>
    </location>
</feature>
<dbReference type="PROSITE" id="PS51545">
    <property type="entry name" value="PIK_HELICAL"/>
    <property type="match status" value="1"/>
</dbReference>
<dbReference type="AlphaFoldDB" id="A0A0W8CJK0"/>
<dbReference type="GO" id="GO:0016303">
    <property type="term" value="F:1-phosphatidylinositol-3-kinase activity"/>
    <property type="evidence" value="ECO:0007669"/>
    <property type="project" value="UniProtKB-EC"/>
</dbReference>
<evidence type="ECO:0000259" key="12">
    <source>
        <dbReference type="PROSITE" id="PS51547"/>
    </source>
</evidence>
<comment type="caution">
    <text evidence="13">The sequence shown here is derived from an EMBL/GenBank/DDBJ whole genome shotgun (WGS) entry which is preliminary data.</text>
</comment>
<dbReference type="SMART" id="SM00146">
    <property type="entry name" value="PI3Kc"/>
    <property type="match status" value="1"/>
</dbReference>
<dbReference type="GO" id="GO:0034271">
    <property type="term" value="C:phosphatidylinositol 3-kinase complex, class III, type I"/>
    <property type="evidence" value="ECO:0007669"/>
    <property type="project" value="TreeGrafter"/>
</dbReference>
<dbReference type="Pfam" id="PF00792">
    <property type="entry name" value="PI3K_C2"/>
    <property type="match status" value="1"/>
</dbReference>
<dbReference type="PANTHER" id="PTHR10048">
    <property type="entry name" value="PHOSPHATIDYLINOSITOL KINASE"/>
    <property type="match status" value="1"/>
</dbReference>
<dbReference type="SUPFAM" id="SSF56112">
    <property type="entry name" value="Protein kinase-like (PK-like)"/>
    <property type="match status" value="1"/>
</dbReference>
<protein>
    <recommendedName>
        <fullName evidence="1">phosphatidylinositol 3-kinase</fullName>
        <ecNumber evidence="1">2.7.1.137</ecNumber>
    </recommendedName>
</protein>
<dbReference type="GO" id="GO:0005768">
    <property type="term" value="C:endosome"/>
    <property type="evidence" value="ECO:0007669"/>
    <property type="project" value="TreeGrafter"/>
</dbReference>
<proteinExistence type="inferred from homology"/>
<dbReference type="CDD" id="cd08397">
    <property type="entry name" value="C2_PI3K_class_III"/>
    <property type="match status" value="1"/>
</dbReference>
<evidence type="ECO:0000259" key="11">
    <source>
        <dbReference type="PROSITE" id="PS51545"/>
    </source>
</evidence>
<dbReference type="CDD" id="cd00896">
    <property type="entry name" value="PI3Kc_III"/>
    <property type="match status" value="1"/>
</dbReference>
<evidence type="ECO:0000313" key="13">
    <source>
        <dbReference type="EMBL" id="KUF84234.1"/>
    </source>
</evidence>
<dbReference type="FunFam" id="2.60.40.150:FF:000259">
    <property type="entry name" value="Phosphatidyl inositol kinase (PIK-A)"/>
    <property type="match status" value="1"/>
</dbReference>
<dbReference type="Gene3D" id="1.25.40.70">
    <property type="entry name" value="Phosphatidylinositol 3-kinase, accessory domain (PIK)"/>
    <property type="match status" value="1"/>
</dbReference>
<evidence type="ECO:0000256" key="8">
    <source>
        <dbReference type="SAM" id="MobiDB-lite"/>
    </source>
</evidence>
<dbReference type="SMART" id="SM00145">
    <property type="entry name" value="PI3Ka"/>
    <property type="match status" value="1"/>
</dbReference>
<dbReference type="GO" id="GO:0000045">
    <property type="term" value="P:autophagosome assembly"/>
    <property type="evidence" value="ECO:0007669"/>
    <property type="project" value="TreeGrafter"/>
</dbReference>
<dbReference type="Pfam" id="PF00454">
    <property type="entry name" value="PI3_PI4_kinase"/>
    <property type="match status" value="1"/>
</dbReference>
<dbReference type="SUPFAM" id="SSF49562">
    <property type="entry name" value="C2 domain (Calcium/lipid-binding domain, CaLB)"/>
    <property type="match status" value="1"/>
</dbReference>
<keyword evidence="4 6" id="KW-0418">Kinase</keyword>
<organism evidence="13 14">
    <name type="scientific">Phytophthora nicotianae</name>
    <name type="common">Potato buckeye rot agent</name>
    <name type="synonym">Phytophthora parasitica</name>
    <dbReference type="NCBI Taxonomy" id="4792"/>
    <lineage>
        <taxon>Eukaryota</taxon>
        <taxon>Sar</taxon>
        <taxon>Stramenopiles</taxon>
        <taxon>Oomycota</taxon>
        <taxon>Peronosporomycetes</taxon>
        <taxon>Peronosporales</taxon>
        <taxon>Peronosporaceae</taxon>
        <taxon>Phytophthora</taxon>
    </lineage>
</organism>
<dbReference type="InterPro" id="IPR016024">
    <property type="entry name" value="ARM-type_fold"/>
</dbReference>
<evidence type="ECO:0000259" key="10">
    <source>
        <dbReference type="PROSITE" id="PS50290"/>
    </source>
</evidence>
<comment type="similarity">
    <text evidence="6 7">Belongs to the PI3/PI4-kinase family.</text>
</comment>
<dbReference type="SMART" id="SM00142">
    <property type="entry name" value="PI3K_C2"/>
    <property type="match status" value="1"/>
</dbReference>
<dbReference type="GO" id="GO:0034272">
    <property type="term" value="C:phosphatidylinositol 3-kinase complex, class III, type II"/>
    <property type="evidence" value="ECO:0007669"/>
    <property type="project" value="TreeGrafter"/>
</dbReference>
<evidence type="ECO:0000256" key="6">
    <source>
        <dbReference type="PIRNR" id="PIRNR000587"/>
    </source>
</evidence>
<dbReference type="InterPro" id="IPR035892">
    <property type="entry name" value="C2_domain_sf"/>
</dbReference>
<dbReference type="GO" id="GO:0000407">
    <property type="term" value="C:phagophore assembly site"/>
    <property type="evidence" value="ECO:0007669"/>
    <property type="project" value="TreeGrafter"/>
</dbReference>
<feature type="compositionally biased region" description="Polar residues" evidence="8">
    <location>
        <begin position="281"/>
        <end position="296"/>
    </location>
</feature>
<dbReference type="PROSITE" id="PS00916">
    <property type="entry name" value="PI3_4_KINASE_2"/>
    <property type="match status" value="1"/>
</dbReference>
<dbReference type="SUPFAM" id="SSF48371">
    <property type="entry name" value="ARM repeat"/>
    <property type="match status" value="1"/>
</dbReference>
<dbReference type="PROSITE" id="PS50290">
    <property type="entry name" value="PI3_4_KINASE_3"/>
    <property type="match status" value="1"/>
</dbReference>
<dbReference type="InterPro" id="IPR000403">
    <property type="entry name" value="PI3/4_kinase_cat_dom"/>
</dbReference>
<dbReference type="InterPro" id="IPR001263">
    <property type="entry name" value="PI3K_accessory_dom"/>
</dbReference>
<sequence>MTSRLKEYRYYLSSGVSTGISVKISLVELAPALGCSVSGDTPKRAVSEAPLAGLEQLAGTSSEVRNSPVSEIFLTAQVFSDGLPLHPMVISSKSPTKCSNSTIYWNEWISFPVRYRDLSRNSLLAITIWGVGWVPIGGSTISFFTKQGVLRDGVQCLRIWEGREADSSPNTTTPSEIDEEWVRQECFRLDKLREKYERKEIARNEWMDSVTDRRIARIRRGSEPPTRKDALGPFCSYREDALLWLEMPYFGDVVVYEEEPYSQRNLTSSYTADMGPRRMNYENNTASSSAPSYDSHTLSGSYDLATTGSSGSRELPSLVTVWDPDLNEDNPAERKYRRLARDILRGSIDPNLKPSRDEKARIELLLATPTDNLKNEDKDLLWKFRYTLTDNKKAVVKFLLSVDWKDELEVKQATDLLSQWCEIDIADALKLLGREKEFKHEIVRHFAVSTLATAKNEDLQDFLLQLVQALRYEKPGAPITSSRGGMSVDENGSTDGSTSELGPLARFLIARSSTNFQMANFFYWYLKVEAGDQTNDSEIFHTVLNQMLTEMKRDEEKKPIYDMLMAQRDFMGHILAIHNKALHLSGVVASSAKMFKSAMYPAVIQFQTVISPNDQHHHAITAEGENHHPPNLSQSMFGGSDSMMRESLPTRMISYLHREKEGPMYKFMVKNGDDLRQDQLIMQMFILMDRLLKKVNLDLKLTPYRILATGANDGLMEFVQDSYPVSYVVSHFESPQIVGFLRKHNPDPSAEFGIAPEALSTYVKSVAGYCVLTYLLGIGDRHLDNLMMKAEGHLFHIDFGFVFGADPKPYPPPFKLTKEMVEGMGGPTSEHYQKFTTYCCQAYNWLRKSADLILNLLSLMADSGIEELSANPATTLLKVEEKFRLDLTDEQAEQFFLGLINDSVSALFPLLVDWIHKVATKLK</sequence>
<evidence type="ECO:0000256" key="7">
    <source>
        <dbReference type="PROSITE-ProRule" id="PRU00880"/>
    </source>
</evidence>
<dbReference type="GO" id="GO:0006897">
    <property type="term" value="P:endocytosis"/>
    <property type="evidence" value="ECO:0007669"/>
    <property type="project" value="TreeGrafter"/>
</dbReference>
<evidence type="ECO:0000256" key="9">
    <source>
        <dbReference type="SAM" id="Phobius"/>
    </source>
</evidence>
<keyword evidence="9" id="KW-1133">Transmembrane helix</keyword>
<dbReference type="InterPro" id="IPR008290">
    <property type="entry name" value="PI3K_Vps34"/>
</dbReference>
<dbReference type="InterPro" id="IPR042236">
    <property type="entry name" value="PI3K_accessory_sf"/>
</dbReference>
<keyword evidence="9" id="KW-0472">Membrane</keyword>
<name>A0A0W8CJK0_PHYNI</name>
<keyword evidence="9" id="KW-0812">Transmembrane</keyword>
<dbReference type="FunFam" id="1.10.1070.11:FF:000014">
    <property type="entry name" value="Phosphatidylinositol 3-kinase, root isoform"/>
    <property type="match status" value="1"/>
</dbReference>
<feature type="transmembrane region" description="Helical" evidence="9">
    <location>
        <begin position="123"/>
        <end position="144"/>
    </location>
</feature>
<reference evidence="13 14" key="1">
    <citation type="submission" date="2015-11" db="EMBL/GenBank/DDBJ databases">
        <title>Genomes and virulence difference between two physiological races of Phytophthora nicotianae.</title>
        <authorList>
            <person name="Liu H."/>
            <person name="Ma X."/>
            <person name="Yu H."/>
            <person name="Fang D."/>
            <person name="Li Y."/>
            <person name="Wang X."/>
            <person name="Wang W."/>
            <person name="Dong Y."/>
            <person name="Xiao B."/>
        </authorList>
    </citation>
    <scope>NUCLEOTIDE SEQUENCE [LARGE SCALE GENOMIC DNA]</scope>
    <source>
        <strain evidence="14">race 0</strain>
    </source>
</reference>
<dbReference type="PANTHER" id="PTHR10048:SF7">
    <property type="entry name" value="PHOSPHATIDYLINOSITOL 3-KINASE CATALYTIC SUBUNIT TYPE 3"/>
    <property type="match status" value="1"/>
</dbReference>
<dbReference type="GO" id="GO:0048015">
    <property type="term" value="P:phosphatidylinositol-mediated signaling"/>
    <property type="evidence" value="ECO:0007669"/>
    <property type="project" value="TreeGrafter"/>
</dbReference>
<dbReference type="InterPro" id="IPR036940">
    <property type="entry name" value="PI3/4_kinase_cat_sf"/>
</dbReference>
<dbReference type="EMBL" id="LNFO01002958">
    <property type="protein sequence ID" value="KUF84234.1"/>
    <property type="molecule type" value="Genomic_DNA"/>
</dbReference>
<dbReference type="EC" id="2.7.1.137" evidence="1"/>
<keyword evidence="5 6" id="KW-0067">ATP-binding</keyword>
<dbReference type="PIRSF" id="PIRSF000587">
    <property type="entry name" value="PI3K_Vps34"/>
    <property type="match status" value="1"/>
</dbReference>
<gene>
    <name evidence="13" type="ORF">AM587_10003935</name>
</gene>
<dbReference type="GO" id="GO:0005777">
    <property type="term" value="C:peroxisome"/>
    <property type="evidence" value="ECO:0007669"/>
    <property type="project" value="TreeGrafter"/>
</dbReference>
<dbReference type="OrthoDB" id="67688at2759"/>
<accession>A0A0W8CJK0</accession>
<dbReference type="InterPro" id="IPR002420">
    <property type="entry name" value="PI3K-type_C2_dom"/>
</dbReference>
<dbReference type="PROSITE" id="PS51547">
    <property type="entry name" value="C2_PI3K"/>
    <property type="match status" value="1"/>
</dbReference>
<feature type="domain" description="PI3K/PI4K catalytic" evidence="10">
    <location>
        <begin position="637"/>
        <end position="908"/>
    </location>
</feature>
<dbReference type="InterPro" id="IPR057756">
    <property type="entry name" value="PI3-kinase_type3/VPS34_cat"/>
</dbReference>
<evidence type="ECO:0000313" key="14">
    <source>
        <dbReference type="Proteomes" id="UP000052943"/>
    </source>
</evidence>
<dbReference type="Gene3D" id="2.60.40.150">
    <property type="entry name" value="C2 domain"/>
    <property type="match status" value="1"/>
</dbReference>
<dbReference type="STRING" id="4790.A0A0W8CJK0"/>
<dbReference type="InterPro" id="IPR018936">
    <property type="entry name" value="PI3/4_kinase_CS"/>
</dbReference>
<dbReference type="Proteomes" id="UP000052943">
    <property type="component" value="Unassembled WGS sequence"/>
</dbReference>
<dbReference type="Gene3D" id="1.10.1070.11">
    <property type="entry name" value="Phosphatidylinositol 3-/4-kinase, catalytic domain"/>
    <property type="match status" value="1"/>
</dbReference>
<evidence type="ECO:0000256" key="3">
    <source>
        <dbReference type="ARBA" id="ARBA00022741"/>
    </source>
</evidence>
<keyword evidence="2 6" id="KW-0808">Transferase</keyword>